<dbReference type="EC" id="4.3.1.17" evidence="3"/>
<dbReference type="OrthoDB" id="7773036at2759"/>
<feature type="domain" description="Tryptophan synthase beta chain-like PALP" evidence="7">
    <location>
        <begin position="3"/>
        <end position="297"/>
    </location>
</feature>
<dbReference type="PROSITE" id="PS00165">
    <property type="entry name" value="DEHYDRATASE_SER_THR"/>
    <property type="match status" value="1"/>
</dbReference>
<evidence type="ECO:0000313" key="8">
    <source>
        <dbReference type="EMBL" id="PIA17499.1"/>
    </source>
</evidence>
<keyword evidence="4" id="KW-0663">Pyridoxal phosphate</keyword>
<dbReference type="AlphaFoldDB" id="A0A2G5BEQ8"/>
<protein>
    <recommendedName>
        <fullName evidence="3">L-serine ammonia-lyase</fullName>
        <ecNumber evidence="3">4.3.1.17</ecNumber>
    </recommendedName>
</protein>
<feature type="non-terminal residue" evidence="8">
    <location>
        <position position="1"/>
    </location>
</feature>
<dbReference type="InterPro" id="IPR001926">
    <property type="entry name" value="TrpB-like_PALP"/>
</dbReference>
<dbReference type="PANTHER" id="PTHR48078:SF2">
    <property type="entry name" value="CATABOLIC L-SERINE_THREONINE DEHYDRATASE"/>
    <property type="match status" value="1"/>
</dbReference>
<dbReference type="GO" id="GO:0009097">
    <property type="term" value="P:isoleucine biosynthetic process"/>
    <property type="evidence" value="ECO:0007669"/>
    <property type="project" value="TreeGrafter"/>
</dbReference>
<dbReference type="EMBL" id="KZ303494">
    <property type="protein sequence ID" value="PIA17499.1"/>
    <property type="molecule type" value="Genomic_DNA"/>
</dbReference>
<dbReference type="InterPro" id="IPR036052">
    <property type="entry name" value="TrpB-like_PALP_sf"/>
</dbReference>
<keyword evidence="5" id="KW-0456">Lyase</keyword>
<evidence type="ECO:0000259" key="7">
    <source>
        <dbReference type="Pfam" id="PF00291"/>
    </source>
</evidence>
<comment type="catalytic activity">
    <reaction evidence="6">
        <text>L-serine = pyruvate + NH4(+)</text>
        <dbReference type="Rhea" id="RHEA:19169"/>
        <dbReference type="ChEBI" id="CHEBI:15361"/>
        <dbReference type="ChEBI" id="CHEBI:28938"/>
        <dbReference type="ChEBI" id="CHEBI:33384"/>
        <dbReference type="EC" id="4.3.1.17"/>
    </reaction>
</comment>
<dbReference type="PANTHER" id="PTHR48078">
    <property type="entry name" value="THREONINE DEHYDRATASE, MITOCHONDRIAL-RELATED"/>
    <property type="match status" value="1"/>
</dbReference>
<evidence type="ECO:0000256" key="3">
    <source>
        <dbReference type="ARBA" id="ARBA00012093"/>
    </source>
</evidence>
<evidence type="ECO:0000256" key="1">
    <source>
        <dbReference type="ARBA" id="ARBA00001933"/>
    </source>
</evidence>
<evidence type="ECO:0000256" key="5">
    <source>
        <dbReference type="ARBA" id="ARBA00023239"/>
    </source>
</evidence>
<comment type="similarity">
    <text evidence="2">Belongs to the serine/threonine dehydratase family.</text>
</comment>
<reference evidence="8 9" key="1">
    <citation type="journal article" date="2015" name="Genome Biol. Evol.">
        <title>Phylogenomic analyses indicate that early fungi evolved digesting cell walls of algal ancestors of land plants.</title>
        <authorList>
            <person name="Chang Y."/>
            <person name="Wang S."/>
            <person name="Sekimoto S."/>
            <person name="Aerts A.L."/>
            <person name="Choi C."/>
            <person name="Clum A."/>
            <person name="LaButti K.M."/>
            <person name="Lindquist E.A."/>
            <person name="Yee Ngan C."/>
            <person name="Ohm R.A."/>
            <person name="Salamov A.A."/>
            <person name="Grigoriev I.V."/>
            <person name="Spatafora J.W."/>
            <person name="Berbee M.L."/>
        </authorList>
    </citation>
    <scope>NUCLEOTIDE SEQUENCE [LARGE SCALE GENOMIC DNA]</scope>
    <source>
        <strain evidence="8 9">NRRL 1564</strain>
    </source>
</reference>
<organism evidence="8 9">
    <name type="scientific">Coemansia reversa (strain ATCC 12441 / NRRL 1564)</name>
    <dbReference type="NCBI Taxonomy" id="763665"/>
    <lineage>
        <taxon>Eukaryota</taxon>
        <taxon>Fungi</taxon>
        <taxon>Fungi incertae sedis</taxon>
        <taxon>Zoopagomycota</taxon>
        <taxon>Kickxellomycotina</taxon>
        <taxon>Kickxellomycetes</taxon>
        <taxon>Kickxellales</taxon>
        <taxon>Kickxellaceae</taxon>
        <taxon>Coemansia</taxon>
    </lineage>
</organism>
<feature type="non-terminal residue" evidence="8">
    <location>
        <position position="311"/>
    </location>
</feature>
<dbReference type="GO" id="GO:0030170">
    <property type="term" value="F:pyridoxal phosphate binding"/>
    <property type="evidence" value="ECO:0007669"/>
    <property type="project" value="InterPro"/>
</dbReference>
<dbReference type="GO" id="GO:0004794">
    <property type="term" value="F:threonine deaminase activity"/>
    <property type="evidence" value="ECO:0007669"/>
    <property type="project" value="TreeGrafter"/>
</dbReference>
<evidence type="ECO:0000256" key="6">
    <source>
        <dbReference type="ARBA" id="ARBA00049406"/>
    </source>
</evidence>
<dbReference type="Pfam" id="PF00291">
    <property type="entry name" value="PALP"/>
    <property type="match status" value="1"/>
</dbReference>
<dbReference type="InterPro" id="IPR050147">
    <property type="entry name" value="Ser/Thr_Dehydratase"/>
</dbReference>
<evidence type="ECO:0000256" key="4">
    <source>
        <dbReference type="ARBA" id="ARBA00022898"/>
    </source>
</evidence>
<dbReference type="GO" id="GO:0006567">
    <property type="term" value="P:L-threonine catabolic process"/>
    <property type="evidence" value="ECO:0007669"/>
    <property type="project" value="TreeGrafter"/>
</dbReference>
<comment type="cofactor">
    <cofactor evidence="1">
        <name>pyridoxal 5'-phosphate</name>
        <dbReference type="ChEBI" id="CHEBI:597326"/>
    </cofactor>
</comment>
<dbReference type="Proteomes" id="UP000242474">
    <property type="component" value="Unassembled WGS sequence"/>
</dbReference>
<dbReference type="Gene3D" id="3.40.50.1100">
    <property type="match status" value="2"/>
</dbReference>
<name>A0A2G5BEQ8_COERN</name>
<dbReference type="GO" id="GO:0006565">
    <property type="term" value="P:L-serine catabolic process"/>
    <property type="evidence" value="ECO:0007669"/>
    <property type="project" value="TreeGrafter"/>
</dbReference>
<dbReference type="STRING" id="763665.A0A2G5BEQ8"/>
<dbReference type="GO" id="GO:0016846">
    <property type="term" value="F:carbon-sulfur lyase activity"/>
    <property type="evidence" value="ECO:0007669"/>
    <property type="project" value="UniProtKB-ARBA"/>
</dbReference>
<evidence type="ECO:0000313" key="9">
    <source>
        <dbReference type="Proteomes" id="UP000242474"/>
    </source>
</evidence>
<keyword evidence="9" id="KW-1185">Reference proteome</keyword>
<accession>A0A2G5BEQ8</accession>
<proteinExistence type="inferred from homology"/>
<dbReference type="InterPro" id="IPR000634">
    <property type="entry name" value="Ser/Thr_deHydtase_PyrdxlP-BS"/>
</dbReference>
<dbReference type="GO" id="GO:0003941">
    <property type="term" value="F:L-serine ammonia-lyase activity"/>
    <property type="evidence" value="ECO:0007669"/>
    <property type="project" value="UniProtKB-EC"/>
</dbReference>
<sequence>LHVPTPLLYSTSMSKQAGYNVWLKLENMQPTQSFKIRGVGSLCAKARADYGAKHYVAIGDTNTALAVAYSGRQLGVPVTVFVPSGGQIPPIRPKIELEGANVVEKGRTLKDAYDAARIFAEKTDGAFVVDTANDPSIVSGYATIAAEISVQLRRQEPAAIVTSVGSGGLLAGLIAGSHRCSWQRVPIIAVETHNTNLFQRTLLLEPENQHACPTVATCLLSGSICPSALRLAQSHAVVPLSVTEAMSVEACCRFLDEHHLLVEIGSAAALSVVAKGLVNQIVPALGPESHVVVVVTGGANISLDRLESCRQ</sequence>
<gene>
    <name evidence="8" type="ORF">COEREDRAFT_27445</name>
</gene>
<evidence type="ECO:0000256" key="2">
    <source>
        <dbReference type="ARBA" id="ARBA00010869"/>
    </source>
</evidence>
<dbReference type="SUPFAM" id="SSF53686">
    <property type="entry name" value="Tryptophan synthase beta subunit-like PLP-dependent enzymes"/>
    <property type="match status" value="1"/>
</dbReference>